<dbReference type="Gene3D" id="3.30.70.100">
    <property type="match status" value="1"/>
</dbReference>
<evidence type="ECO:0000259" key="2">
    <source>
        <dbReference type="PROSITE" id="PS51725"/>
    </source>
</evidence>
<protein>
    <submittedName>
        <fullName evidence="3">Quinol monooxygenase YgiN</fullName>
    </submittedName>
</protein>
<dbReference type="Pfam" id="PF03992">
    <property type="entry name" value="ABM"/>
    <property type="match status" value="1"/>
</dbReference>
<dbReference type="PROSITE" id="PS51725">
    <property type="entry name" value="ABM"/>
    <property type="match status" value="1"/>
</dbReference>
<feature type="signal peptide" evidence="1">
    <location>
        <begin position="1"/>
        <end position="21"/>
    </location>
</feature>
<keyword evidence="3" id="KW-0503">Monooxygenase</keyword>
<proteinExistence type="predicted"/>
<dbReference type="EMBL" id="PHHE01000001">
    <property type="protein sequence ID" value="PKA72819.1"/>
    <property type="molecule type" value="Genomic_DNA"/>
</dbReference>
<organism evidence="3 4">
    <name type="scientific">Pseudomonas baetica</name>
    <dbReference type="NCBI Taxonomy" id="674054"/>
    <lineage>
        <taxon>Bacteria</taxon>
        <taxon>Pseudomonadati</taxon>
        <taxon>Pseudomonadota</taxon>
        <taxon>Gammaproteobacteria</taxon>
        <taxon>Pseudomonadales</taxon>
        <taxon>Pseudomonadaceae</taxon>
        <taxon>Pseudomonas</taxon>
    </lineage>
</organism>
<dbReference type="InterPro" id="IPR011008">
    <property type="entry name" value="Dimeric_a/b-barrel"/>
</dbReference>
<name>A0ABX4Q7N6_9PSED</name>
<feature type="chain" id="PRO_5046168935" evidence="1">
    <location>
        <begin position="22"/>
        <end position="133"/>
    </location>
</feature>
<evidence type="ECO:0000313" key="4">
    <source>
        <dbReference type="Proteomes" id="UP000232455"/>
    </source>
</evidence>
<feature type="domain" description="ABM" evidence="2">
    <location>
        <begin position="39"/>
        <end position="127"/>
    </location>
</feature>
<comment type="caution">
    <text evidence="3">The sequence shown here is derived from an EMBL/GenBank/DDBJ whole genome shotgun (WGS) entry which is preliminary data.</text>
</comment>
<reference evidence="3 4" key="1">
    <citation type="submission" date="2017-11" db="EMBL/GenBank/DDBJ databases">
        <title>Genome sequencing of a diverse group of Pseudomonas species.</title>
        <authorList>
            <person name="Loper J."/>
        </authorList>
    </citation>
    <scope>NUCLEOTIDE SEQUENCE [LARGE SCALE GENOMIC DNA]</scope>
    <source>
        <strain evidence="3 4">LMG 25716</strain>
    </source>
</reference>
<keyword evidence="1" id="KW-0732">Signal</keyword>
<dbReference type="InterPro" id="IPR007138">
    <property type="entry name" value="ABM_dom"/>
</dbReference>
<dbReference type="SUPFAM" id="SSF54909">
    <property type="entry name" value="Dimeric alpha+beta barrel"/>
    <property type="match status" value="1"/>
</dbReference>
<dbReference type="InterPro" id="IPR050744">
    <property type="entry name" value="AI-2_Isomerase_LsrG"/>
</dbReference>
<keyword evidence="4" id="KW-1185">Reference proteome</keyword>
<sequence length="133" mass="14716">MKHLIKPLGLALFALMIGGCATPHLTLDPSGATTLQKPLVSIAVLKAKPGKHQALKQGLLALVEPTRTEPGNLDYVLFELRDEPGTFYMREAFKNQQALDAHFATPYFKKFAVMADDLLQEPLQLIFLEQVSN</sequence>
<dbReference type="PROSITE" id="PS51257">
    <property type="entry name" value="PROKAR_LIPOPROTEIN"/>
    <property type="match status" value="1"/>
</dbReference>
<dbReference type="PANTHER" id="PTHR33336:SF3">
    <property type="entry name" value="ABM DOMAIN-CONTAINING PROTEIN"/>
    <property type="match status" value="1"/>
</dbReference>
<keyword evidence="3" id="KW-0560">Oxidoreductase</keyword>
<evidence type="ECO:0000313" key="3">
    <source>
        <dbReference type="EMBL" id="PKA72819.1"/>
    </source>
</evidence>
<dbReference type="Proteomes" id="UP000232455">
    <property type="component" value="Unassembled WGS sequence"/>
</dbReference>
<evidence type="ECO:0000256" key="1">
    <source>
        <dbReference type="SAM" id="SignalP"/>
    </source>
</evidence>
<accession>A0ABX4Q7N6</accession>
<dbReference type="GO" id="GO:0004497">
    <property type="term" value="F:monooxygenase activity"/>
    <property type="evidence" value="ECO:0007669"/>
    <property type="project" value="UniProtKB-KW"/>
</dbReference>
<dbReference type="PANTHER" id="PTHR33336">
    <property type="entry name" value="QUINOL MONOOXYGENASE YGIN-RELATED"/>
    <property type="match status" value="1"/>
</dbReference>
<gene>
    <name evidence="3" type="ORF">ATI02_5915</name>
</gene>